<name>A0A4U5PBR0_STECR</name>
<reference evidence="2 3" key="2">
    <citation type="journal article" date="2019" name="G3 (Bethesda)">
        <title>Hybrid Assembly of the Genome of the Entomopathogenic Nematode Steinernema carpocapsae Identifies the X-Chromosome.</title>
        <authorList>
            <person name="Serra L."/>
            <person name="Macchietto M."/>
            <person name="Macias-Munoz A."/>
            <person name="McGill C.J."/>
            <person name="Rodriguez I.M."/>
            <person name="Rodriguez B."/>
            <person name="Murad R."/>
            <person name="Mortazavi A."/>
        </authorList>
    </citation>
    <scope>NUCLEOTIDE SEQUENCE [LARGE SCALE GENOMIC DNA]</scope>
    <source>
        <strain evidence="2 3">ALL</strain>
    </source>
</reference>
<evidence type="ECO:0000256" key="1">
    <source>
        <dbReference type="SAM" id="MobiDB-lite"/>
    </source>
</evidence>
<dbReference type="AlphaFoldDB" id="A0A4U5PBR0"/>
<feature type="region of interest" description="Disordered" evidence="1">
    <location>
        <begin position="1"/>
        <end position="24"/>
    </location>
</feature>
<evidence type="ECO:0000313" key="2">
    <source>
        <dbReference type="EMBL" id="TKR93700.1"/>
    </source>
</evidence>
<evidence type="ECO:0000313" key="3">
    <source>
        <dbReference type="Proteomes" id="UP000298663"/>
    </source>
</evidence>
<proteinExistence type="predicted"/>
<organism evidence="2 3">
    <name type="scientific">Steinernema carpocapsae</name>
    <name type="common">Entomopathogenic nematode</name>
    <dbReference type="NCBI Taxonomy" id="34508"/>
    <lineage>
        <taxon>Eukaryota</taxon>
        <taxon>Metazoa</taxon>
        <taxon>Ecdysozoa</taxon>
        <taxon>Nematoda</taxon>
        <taxon>Chromadorea</taxon>
        <taxon>Rhabditida</taxon>
        <taxon>Tylenchina</taxon>
        <taxon>Panagrolaimomorpha</taxon>
        <taxon>Strongyloidoidea</taxon>
        <taxon>Steinernematidae</taxon>
        <taxon>Steinernema</taxon>
    </lineage>
</organism>
<dbReference type="EMBL" id="AZBU02000002">
    <property type="protein sequence ID" value="TKR93700.1"/>
    <property type="molecule type" value="Genomic_DNA"/>
</dbReference>
<dbReference type="Proteomes" id="UP000298663">
    <property type="component" value="Unassembled WGS sequence"/>
</dbReference>
<keyword evidence="3" id="KW-1185">Reference proteome</keyword>
<protein>
    <submittedName>
        <fullName evidence="2">Uncharacterized protein</fullName>
    </submittedName>
</protein>
<accession>A0A4U5PBR0</accession>
<gene>
    <name evidence="2" type="ORF">L596_008110</name>
</gene>
<sequence>MLAWNESHKPPIAPHAEQSKNTAAPKRILRFGNHLDYWISLKEESRRRIFSIELLTCSQLFSCFHSIAYWNLESTRKVTTAPSK</sequence>
<comment type="caution">
    <text evidence="2">The sequence shown here is derived from an EMBL/GenBank/DDBJ whole genome shotgun (WGS) entry which is preliminary data.</text>
</comment>
<reference evidence="2 3" key="1">
    <citation type="journal article" date="2015" name="Genome Biol.">
        <title>Comparative genomics of Steinernema reveals deeply conserved gene regulatory networks.</title>
        <authorList>
            <person name="Dillman A.R."/>
            <person name="Macchietto M."/>
            <person name="Porter C.F."/>
            <person name="Rogers A."/>
            <person name="Williams B."/>
            <person name="Antoshechkin I."/>
            <person name="Lee M.M."/>
            <person name="Goodwin Z."/>
            <person name="Lu X."/>
            <person name="Lewis E.E."/>
            <person name="Goodrich-Blair H."/>
            <person name="Stock S.P."/>
            <person name="Adams B.J."/>
            <person name="Sternberg P.W."/>
            <person name="Mortazavi A."/>
        </authorList>
    </citation>
    <scope>NUCLEOTIDE SEQUENCE [LARGE SCALE GENOMIC DNA]</scope>
    <source>
        <strain evidence="2 3">ALL</strain>
    </source>
</reference>